<accession>A0AAW1T024</accession>
<dbReference type="AlphaFoldDB" id="A0AAW1T024"/>
<reference evidence="2 3" key="1">
    <citation type="journal article" date="2024" name="Nat. Commun.">
        <title>Phylogenomics reveals the evolutionary origins of lichenization in chlorophyte algae.</title>
        <authorList>
            <person name="Puginier C."/>
            <person name="Libourel C."/>
            <person name="Otte J."/>
            <person name="Skaloud P."/>
            <person name="Haon M."/>
            <person name="Grisel S."/>
            <person name="Petersen M."/>
            <person name="Berrin J.G."/>
            <person name="Delaux P.M."/>
            <person name="Dal Grande F."/>
            <person name="Keller J."/>
        </authorList>
    </citation>
    <scope>NUCLEOTIDE SEQUENCE [LARGE SCALE GENOMIC DNA]</scope>
    <source>
        <strain evidence="2 3">SAG 2523</strain>
    </source>
</reference>
<dbReference type="EMBL" id="JALJOV010000633">
    <property type="protein sequence ID" value="KAK9862252.1"/>
    <property type="molecule type" value="Genomic_DNA"/>
</dbReference>
<gene>
    <name evidence="2" type="ORF">WJX84_010018</name>
</gene>
<feature type="coiled-coil region" evidence="1">
    <location>
        <begin position="7"/>
        <end position="34"/>
    </location>
</feature>
<feature type="non-terminal residue" evidence="2">
    <location>
        <position position="1"/>
    </location>
</feature>
<protein>
    <submittedName>
        <fullName evidence="2">Uncharacterized protein</fullName>
    </submittedName>
</protein>
<name>A0AAW1T024_9CHLO</name>
<sequence>RAQKRYRDRQKEKLDAYKSQIDELSNEVQQLLAEKRAQPKATGAPTSMALTLPSVPYHSTLGADNAYREMCRIFYEIVPEAQQQDVFPDARESVDSQEMLRIRAAVISRMMKHLLHGAADPSKPAHGELQIFCDAFHKALLRVSGMYPRFYPLARQISRPNQLPSACDYKEILGAMQLSSQHTSRLIAAFIRLQSELVLLEEQRREAAAALSLTYMDHVGGKFKLGTIFMQHHRMCEQLNAIVSREHELFIQFTDDFYHALGPIKIGGDMHMTSV</sequence>
<keyword evidence="1" id="KW-0175">Coiled coil</keyword>
<proteinExistence type="predicted"/>
<dbReference type="Proteomes" id="UP001485043">
    <property type="component" value="Unassembled WGS sequence"/>
</dbReference>
<organism evidence="2 3">
    <name type="scientific">Apatococcus fuscideae</name>
    <dbReference type="NCBI Taxonomy" id="2026836"/>
    <lineage>
        <taxon>Eukaryota</taxon>
        <taxon>Viridiplantae</taxon>
        <taxon>Chlorophyta</taxon>
        <taxon>core chlorophytes</taxon>
        <taxon>Trebouxiophyceae</taxon>
        <taxon>Chlorellales</taxon>
        <taxon>Chlorellaceae</taxon>
        <taxon>Apatococcus</taxon>
    </lineage>
</organism>
<evidence type="ECO:0000313" key="2">
    <source>
        <dbReference type="EMBL" id="KAK9862252.1"/>
    </source>
</evidence>
<evidence type="ECO:0000313" key="3">
    <source>
        <dbReference type="Proteomes" id="UP001485043"/>
    </source>
</evidence>
<comment type="caution">
    <text evidence="2">The sequence shown here is derived from an EMBL/GenBank/DDBJ whole genome shotgun (WGS) entry which is preliminary data.</text>
</comment>
<evidence type="ECO:0000256" key="1">
    <source>
        <dbReference type="SAM" id="Coils"/>
    </source>
</evidence>
<dbReference type="CDD" id="cd14686">
    <property type="entry name" value="bZIP"/>
    <property type="match status" value="1"/>
</dbReference>
<keyword evidence="3" id="KW-1185">Reference proteome</keyword>